<feature type="transmembrane region" description="Helical" evidence="1">
    <location>
        <begin position="29"/>
        <end position="48"/>
    </location>
</feature>
<comment type="caution">
    <text evidence="2">The sequence shown here is derived from an EMBL/GenBank/DDBJ whole genome shotgun (WGS) entry which is preliminary data.</text>
</comment>
<keyword evidence="1" id="KW-0472">Membrane</keyword>
<sequence>MKLIEYGLLLFLAFRLSMHAFEFKKSSRLELLSIPVYSLIMFLVTMTWTQENLITAIILILVAGLIGWFQASKSEIKVTEELDRYQRPIILIKKGLPYLLGWLAIFILGIVMHGLHHSAITVSAIFSEFGHELLKDISLFSRFNSKDSWYIWAISGVSSMTFTYCLEQKEDRLKEILHQKPKRRQK</sequence>
<evidence type="ECO:0000256" key="1">
    <source>
        <dbReference type="SAM" id="Phobius"/>
    </source>
</evidence>
<dbReference type="Proteomes" id="UP001265301">
    <property type="component" value="Unassembled WGS sequence"/>
</dbReference>
<feature type="transmembrane region" description="Helical" evidence="1">
    <location>
        <begin position="149"/>
        <end position="166"/>
    </location>
</feature>
<keyword evidence="3" id="KW-1185">Reference proteome</keyword>
<feature type="transmembrane region" description="Helical" evidence="1">
    <location>
        <begin position="96"/>
        <end position="115"/>
    </location>
</feature>
<keyword evidence="1" id="KW-0812">Transmembrane</keyword>
<evidence type="ECO:0000313" key="2">
    <source>
        <dbReference type="EMBL" id="MDT2827002.1"/>
    </source>
</evidence>
<name>A0ABU3FQ07_9ENTE</name>
<dbReference type="RefSeq" id="WP_311818244.1">
    <property type="nucleotide sequence ID" value="NZ_JARQBN010000001.1"/>
</dbReference>
<evidence type="ECO:0008006" key="4">
    <source>
        <dbReference type="Google" id="ProtNLM"/>
    </source>
</evidence>
<protein>
    <recommendedName>
        <fullName evidence="4">Hydrophobic protein</fullName>
    </recommendedName>
</protein>
<proteinExistence type="predicted"/>
<gene>
    <name evidence="2" type="ORF">P7H59_00900</name>
</gene>
<feature type="transmembrane region" description="Helical" evidence="1">
    <location>
        <begin position="54"/>
        <end position="71"/>
    </location>
</feature>
<organism evidence="2 3">
    <name type="scientific">Enterococcus viikkiensis</name>
    <dbReference type="NCBI Taxonomy" id="930854"/>
    <lineage>
        <taxon>Bacteria</taxon>
        <taxon>Bacillati</taxon>
        <taxon>Bacillota</taxon>
        <taxon>Bacilli</taxon>
        <taxon>Lactobacillales</taxon>
        <taxon>Enterococcaceae</taxon>
        <taxon>Enterococcus</taxon>
    </lineage>
</organism>
<evidence type="ECO:0000313" key="3">
    <source>
        <dbReference type="Proteomes" id="UP001265301"/>
    </source>
</evidence>
<accession>A0ABU3FQ07</accession>
<reference evidence="2 3" key="1">
    <citation type="submission" date="2023-03" db="EMBL/GenBank/DDBJ databases">
        <authorList>
            <person name="Shen W."/>
            <person name="Cai J."/>
        </authorList>
    </citation>
    <scope>NUCLEOTIDE SEQUENCE [LARGE SCALE GENOMIC DNA]</scope>
    <source>
        <strain evidence="2 3">B101</strain>
    </source>
</reference>
<keyword evidence="1" id="KW-1133">Transmembrane helix</keyword>
<dbReference type="EMBL" id="JARQBN010000001">
    <property type="protein sequence ID" value="MDT2827002.1"/>
    <property type="molecule type" value="Genomic_DNA"/>
</dbReference>